<protein>
    <submittedName>
        <fullName evidence="2">Unplaced genomic scaffold scaffold_171, whole genome shotgun sequence</fullName>
    </submittedName>
</protein>
<dbReference type="InParanoid" id="A0A0D0DZW1"/>
<dbReference type="InterPro" id="IPR036397">
    <property type="entry name" value="RNaseH_sf"/>
</dbReference>
<gene>
    <name evidence="2" type="ORF">PAXRUDRAFT_46951</name>
</gene>
<name>A0A0D0DZW1_9AGAM</name>
<reference evidence="3" key="2">
    <citation type="submission" date="2015-01" db="EMBL/GenBank/DDBJ databases">
        <title>Evolutionary Origins and Diversification of the Mycorrhizal Mutualists.</title>
        <authorList>
            <consortium name="DOE Joint Genome Institute"/>
            <consortium name="Mycorrhizal Genomics Consortium"/>
            <person name="Kohler A."/>
            <person name="Kuo A."/>
            <person name="Nagy L.G."/>
            <person name="Floudas D."/>
            <person name="Copeland A."/>
            <person name="Barry K.W."/>
            <person name="Cichocki N."/>
            <person name="Veneault-Fourrey C."/>
            <person name="LaButti K."/>
            <person name="Lindquist E.A."/>
            <person name="Lipzen A."/>
            <person name="Lundell T."/>
            <person name="Morin E."/>
            <person name="Murat C."/>
            <person name="Riley R."/>
            <person name="Ohm R."/>
            <person name="Sun H."/>
            <person name="Tunlid A."/>
            <person name="Henrissat B."/>
            <person name="Grigoriev I.V."/>
            <person name="Hibbett D.S."/>
            <person name="Martin F."/>
        </authorList>
    </citation>
    <scope>NUCLEOTIDE SEQUENCE [LARGE SCALE GENOMIC DNA]</scope>
    <source>
        <strain evidence="3">Ve08.2h10</strain>
    </source>
</reference>
<dbReference type="EMBL" id="KN824993">
    <property type="protein sequence ID" value="KIK96301.1"/>
    <property type="molecule type" value="Genomic_DNA"/>
</dbReference>
<dbReference type="Proteomes" id="UP000054538">
    <property type="component" value="Unassembled WGS sequence"/>
</dbReference>
<evidence type="ECO:0000259" key="1">
    <source>
        <dbReference type="Pfam" id="PF13358"/>
    </source>
</evidence>
<feature type="domain" description="Tc1-like transposase DDE" evidence="1">
    <location>
        <begin position="3"/>
        <end position="35"/>
    </location>
</feature>
<evidence type="ECO:0000313" key="2">
    <source>
        <dbReference type="EMBL" id="KIK96301.1"/>
    </source>
</evidence>
<dbReference type="GO" id="GO:0003676">
    <property type="term" value="F:nucleic acid binding"/>
    <property type="evidence" value="ECO:0007669"/>
    <property type="project" value="InterPro"/>
</dbReference>
<feature type="non-terminal residue" evidence="2">
    <location>
        <position position="71"/>
    </location>
</feature>
<keyword evidence="3" id="KW-1185">Reference proteome</keyword>
<feature type="non-terminal residue" evidence="2">
    <location>
        <position position="1"/>
    </location>
</feature>
<dbReference type="Gene3D" id="3.30.420.10">
    <property type="entry name" value="Ribonuclease H-like superfamily/Ribonuclease H"/>
    <property type="match status" value="1"/>
</dbReference>
<dbReference type="OrthoDB" id="2266637at2759"/>
<sequence>LSGVHIEHLPPYSLNLNPIEEMFSKIKHWLQRYNEYYCATEEDGIIFDMLEVLDIITADDADGYFIHAGYF</sequence>
<dbReference type="Pfam" id="PF13358">
    <property type="entry name" value="DDE_3"/>
    <property type="match status" value="1"/>
</dbReference>
<dbReference type="STRING" id="930991.A0A0D0DZW1"/>
<accession>A0A0D0DZW1</accession>
<proteinExistence type="predicted"/>
<dbReference type="AlphaFoldDB" id="A0A0D0DZW1"/>
<reference evidence="2 3" key="1">
    <citation type="submission" date="2014-04" db="EMBL/GenBank/DDBJ databases">
        <authorList>
            <consortium name="DOE Joint Genome Institute"/>
            <person name="Kuo A."/>
            <person name="Kohler A."/>
            <person name="Jargeat P."/>
            <person name="Nagy L.G."/>
            <person name="Floudas D."/>
            <person name="Copeland A."/>
            <person name="Barry K.W."/>
            <person name="Cichocki N."/>
            <person name="Veneault-Fourrey C."/>
            <person name="LaButti K."/>
            <person name="Lindquist E.A."/>
            <person name="Lipzen A."/>
            <person name="Lundell T."/>
            <person name="Morin E."/>
            <person name="Murat C."/>
            <person name="Sun H."/>
            <person name="Tunlid A."/>
            <person name="Henrissat B."/>
            <person name="Grigoriev I.V."/>
            <person name="Hibbett D.S."/>
            <person name="Martin F."/>
            <person name="Nordberg H.P."/>
            <person name="Cantor M.N."/>
            <person name="Hua S.X."/>
        </authorList>
    </citation>
    <scope>NUCLEOTIDE SEQUENCE [LARGE SCALE GENOMIC DNA]</scope>
    <source>
        <strain evidence="2 3">Ve08.2h10</strain>
    </source>
</reference>
<dbReference type="InterPro" id="IPR038717">
    <property type="entry name" value="Tc1-like_DDE_dom"/>
</dbReference>
<evidence type="ECO:0000313" key="3">
    <source>
        <dbReference type="Proteomes" id="UP000054538"/>
    </source>
</evidence>
<dbReference type="HOGENOM" id="CLU_056788_12_1_1"/>
<organism evidence="2 3">
    <name type="scientific">Paxillus rubicundulus Ve08.2h10</name>
    <dbReference type="NCBI Taxonomy" id="930991"/>
    <lineage>
        <taxon>Eukaryota</taxon>
        <taxon>Fungi</taxon>
        <taxon>Dikarya</taxon>
        <taxon>Basidiomycota</taxon>
        <taxon>Agaricomycotina</taxon>
        <taxon>Agaricomycetes</taxon>
        <taxon>Agaricomycetidae</taxon>
        <taxon>Boletales</taxon>
        <taxon>Paxilineae</taxon>
        <taxon>Paxillaceae</taxon>
        <taxon>Paxillus</taxon>
    </lineage>
</organism>